<dbReference type="EMBL" id="MEUB01000033">
    <property type="protein sequence ID" value="OGC22032.1"/>
    <property type="molecule type" value="Genomic_DNA"/>
</dbReference>
<gene>
    <name evidence="2" type="ORF">A2310_07010</name>
</gene>
<protein>
    <recommendedName>
        <fullName evidence="4">Prepilin-type N-terminal cleavage/methylation domain-containing protein</fullName>
    </recommendedName>
</protein>
<dbReference type="PROSITE" id="PS00409">
    <property type="entry name" value="PROKAR_NTER_METHYL"/>
    <property type="match status" value="1"/>
</dbReference>
<evidence type="ECO:0000313" key="2">
    <source>
        <dbReference type="EMBL" id="OGC22032.1"/>
    </source>
</evidence>
<sequence length="137" mass="15746">MKTTRGFTLLEIIIAIFLFSILLMAGSYFSSSFFKSFKSILNKTNSIQIEQIVIRNITNDGRFATKAEGTKNAVIFFKKDSTVSYGIKNYKVFRKEDKYTSYITEENDIKTLNFEIINPKLVIFSVDGITSEVYCRN</sequence>
<dbReference type="Proteomes" id="UP000178417">
    <property type="component" value="Unassembled WGS sequence"/>
</dbReference>
<evidence type="ECO:0000256" key="1">
    <source>
        <dbReference type="SAM" id="Phobius"/>
    </source>
</evidence>
<keyword evidence="1" id="KW-0472">Membrane</keyword>
<dbReference type="NCBIfam" id="TIGR02532">
    <property type="entry name" value="IV_pilin_GFxxxE"/>
    <property type="match status" value="1"/>
</dbReference>
<comment type="caution">
    <text evidence="2">The sequence shown here is derived from an EMBL/GenBank/DDBJ whole genome shotgun (WGS) entry which is preliminary data.</text>
</comment>
<keyword evidence="1" id="KW-1133">Transmembrane helix</keyword>
<dbReference type="InterPro" id="IPR012902">
    <property type="entry name" value="N_methyl_site"/>
</dbReference>
<name>A0A1F4SNK3_UNCSA</name>
<dbReference type="STRING" id="1802579.A2310_07010"/>
<accession>A0A1F4SNK3</accession>
<keyword evidence="1" id="KW-0812">Transmembrane</keyword>
<reference evidence="2 3" key="1">
    <citation type="journal article" date="2016" name="Nat. Commun.">
        <title>Thousands of microbial genomes shed light on interconnected biogeochemical processes in an aquifer system.</title>
        <authorList>
            <person name="Anantharaman K."/>
            <person name="Brown C.T."/>
            <person name="Hug L.A."/>
            <person name="Sharon I."/>
            <person name="Castelle C.J."/>
            <person name="Probst A.J."/>
            <person name="Thomas B.C."/>
            <person name="Singh A."/>
            <person name="Wilkins M.J."/>
            <person name="Karaoz U."/>
            <person name="Brodie E.L."/>
            <person name="Williams K.H."/>
            <person name="Hubbard S.S."/>
            <person name="Banfield J.F."/>
        </authorList>
    </citation>
    <scope>NUCLEOTIDE SEQUENCE [LARGE SCALE GENOMIC DNA]</scope>
</reference>
<dbReference type="Pfam" id="PF07963">
    <property type="entry name" value="N_methyl"/>
    <property type="match status" value="1"/>
</dbReference>
<dbReference type="AlphaFoldDB" id="A0A1F4SNK3"/>
<feature type="transmembrane region" description="Helical" evidence="1">
    <location>
        <begin position="6"/>
        <end position="29"/>
    </location>
</feature>
<evidence type="ECO:0000313" key="3">
    <source>
        <dbReference type="Proteomes" id="UP000178417"/>
    </source>
</evidence>
<organism evidence="2 3">
    <name type="scientific">candidate division WOR-1 bacterium RIFOXYB2_FULL_37_13</name>
    <dbReference type="NCBI Taxonomy" id="1802579"/>
    <lineage>
        <taxon>Bacteria</taxon>
        <taxon>Bacillati</taxon>
        <taxon>Saganbacteria</taxon>
    </lineage>
</organism>
<evidence type="ECO:0008006" key="4">
    <source>
        <dbReference type="Google" id="ProtNLM"/>
    </source>
</evidence>
<proteinExistence type="predicted"/>